<sequence length="2568" mass="291040">MSTLASAFTAKVRNLHDYESRIIHGTIPVPSGIDTANNVRYFSQILLTLLKDVPKSPYEMLPFPEKDSARMAMYASLDFKGLYTALVQLLDIAPIIQFGHREFGDELLQCLGCLMPFLEGEQLEGLPYLTASLLSVLPEYLHQDVINTLCFYIIPFTITRKYESREPAHQSVSGLIMIIFEFSKDTAHHCQVLECLMSIKLTLLKDLLCVIAYGTFAARASAAKLLFYYWPTFNSTLFERRGAPPRFTNDWVPFVCQREMCCQGNGRPKSSAEAAKVCFDPCVSITFATNKPPPLYLCIECANEIHREHPNQVFHDILHPLQQVSVSCENKGCRSSDKSVVALCFSTECASYNCYRPIRYCRQCHNSRHNNKRGGDHIIHTCLPSAWDMNPEMQTYLVESIVSLLKEARPTTPEVHKDMTEIQMKAAQFKEEMERSKAIPLEERQLMGRFGVWLLVGLCNPSPDTPTHVLGRLLSMLFHWFHVTAYSFDELGECTLERLKKDYVCEWMGNICKSHFDVYVSCLLPHPPEYAKVGGHWDMLVSRTSHLKNGLNRFFCLVPYTSFTLEIWDQVMPYWLEAIVKDVPEKELCELKLLLSKFLDPDLSILGVEAKKIYQFVAIRFKQTSPRVMEQTLSWLQILTILDIAIPLHLLFSFFEDGVTSMTEVSKRSSISPVMEDESAPDSPLSDDEGKSGKQSGVQFHTEVEMKVTNSVLMCDIILKQMELHRIEKHTGIHTVVSQDICRMLISMMSAPWMQFHVCTQRMDCPICEACIVWHQLSLELVEYVTQEHPAHPPDPPDEEVDIDDGTSKRSPPENEKKCASDNKPDVVMSIPNMMEMNTVGGILIMTATVETVVEQLDLAPILSHDRGSSIPTSTIPRSVTLSDGEDRKCRRSEHDTRLDPESNPEPLDDDVWQTSAGNFKFNLNELPQQLQFIHQILKDLPNIKDPNIMYFLLQSLHLFILHGDALNKAMKDHSHKGFVVWCQENLIIKNLWDLCNAEHSHICEVGVPILLHCVSLEYGSDAFWKIVQEEFHHTDWKVRFTAVERATVIARFMDSTPLKNDRMLQASLANVFCHLISSMDDISPYVAQRATLYLGTIHDTALKSLVMCLETQFDSVIIDRPMVIQSLYQLHNAVSDRKIISWEFFLARFDSLFIEAQINADRSADISYLRDLLNLDFTNEHFVKKVNRIQEALSTQSSDSHLAKTLSASFGHKWPYKRTMSAPASILPRQELSKDKEKVYNRQYSAPILPKRKLSRFGLDGQQAQSLNITEDTSFTNILTKVIENEQSDKETIHLLVFLLMQFLSRSEQAYPTDEKNTAKKQTIVLRHLYLLLGYNQIERLFQVSPSKLRMSPVFNAFISNLPQLFDQNNLMGIVMLPTSLLLLQYSPCPPHHIIADFQLHPNYSLWYLEPLARRSWLMSLLVLLYKYHYKEESFGPNIVALIKIVMNTLDAQHHVCRRIPPTVVMGGPPSRSRDVSQPSLGTVDRDMGDNSETPPPSPKQGAVDLRNTLKTSLESCWGDDHSVMPFSRLKKPAFSPEGNGSDVELAVIPEKENQDSEEEDVIHDNMSKKKSSGSIRPMWFPDSNDRNNEAKNEASSGGACASMFAKLGVREGVKMLVSSSLFSVASPTSPPQIKSPTTPPVSAQVIHKLQEKSSPKELTTPTVKEKHIPDLSVSSDIYPPWQISAVPKPTKNFVPPPTPSGERLTPGGLLKPGVGQVKSISPKTFHYDEPWGSPDSPLSRMDIHMLHSPMSSFDSYSQCEPSPTQSVTQLELPIQERLLPIGISSTNTNTTEGMKNLIQHITEALGVHEDGKKDDMSCSRTPTELESLSISPQTVTKQNSLDKPDIPQRSRSTSPRRLTKQLALDSPPQDTVDSKKLEAGKKQQKQQQNMFAMNHQERKLTSDSVDLDPSFQNACHSVPQLPKSTLRVGDECIFERCSECGTIREEYSDEELALCLIMIGTFVHREPELAAPMLPDILPILSKYASQPSYTWQTESKVHLPGGAVSVAHQFLRCILHQLAPHGIFFQTFQTFFPETSRTQFFRSLVQSLLDFNDLNPMAPLHILLENLNSRKSVSTEKLVTILDNIACYMDFLPIEAGLGPGAISWQSVLTQLETFFRNIISIISTFDNVTSFFRIMISILRVPAVTTCKGLLEPFSKILSFSIQYRQLKYQHLIDLCYLSNRGFTKEREKLMLTRVVVIELVQALKFKTTITCPNFFMLISFVLQDIGGVLPPTIAQDETLDISSTPYYTTGASECMKHHVQDVLDFLNELNISYKLKYIGVELNEDTVIGTLKSGIAQYVILEMARNNARDARSVSKYLPWLYNVQKETRDLSECLTHIRLLSWLLIGTLTQSCLQNTSCLPIPQETACYVADHIHTILSAYIDHVNSGTGFPMNTLYHVFILCQLWTVYMEHASSFNLPNTEAHALTMSILFDFWGKVTNDILTLLNVSKEVAAIVNFYFINLLETLYSCNASLLARLIPIWTPILFSHNLQLSMSLTVKLQECRNITPKAALSHQNINNNSILKWLRKLQFQLGQNECYQSQHDQDAMMYDGDSPIEQETDD</sequence>
<feature type="compositionally biased region" description="Acidic residues" evidence="1">
    <location>
        <begin position="796"/>
        <end position="805"/>
    </location>
</feature>
<feature type="compositionally biased region" description="Basic and acidic residues" evidence="1">
    <location>
        <begin position="1585"/>
        <end position="1594"/>
    </location>
</feature>
<dbReference type="EMBL" id="HBUF01046268">
    <property type="protein sequence ID" value="CAG6619777.1"/>
    <property type="molecule type" value="Transcribed_RNA"/>
</dbReference>
<feature type="region of interest" description="Disordered" evidence="1">
    <location>
        <begin position="864"/>
        <end position="909"/>
    </location>
</feature>
<feature type="compositionally biased region" description="Polar residues" evidence="1">
    <location>
        <begin position="1820"/>
        <end position="1841"/>
    </location>
</feature>
<organism evidence="2">
    <name type="scientific">Cacopsylla melanoneura</name>
    <dbReference type="NCBI Taxonomy" id="428564"/>
    <lineage>
        <taxon>Eukaryota</taxon>
        <taxon>Metazoa</taxon>
        <taxon>Ecdysozoa</taxon>
        <taxon>Arthropoda</taxon>
        <taxon>Hexapoda</taxon>
        <taxon>Insecta</taxon>
        <taxon>Pterygota</taxon>
        <taxon>Neoptera</taxon>
        <taxon>Paraneoptera</taxon>
        <taxon>Hemiptera</taxon>
        <taxon>Sternorrhyncha</taxon>
        <taxon>Psylloidea</taxon>
        <taxon>Psyllidae</taxon>
        <taxon>Psyllinae</taxon>
        <taxon>Cacopsylla</taxon>
    </lineage>
</organism>
<feature type="region of interest" description="Disordered" evidence="1">
    <location>
        <begin position="1810"/>
        <end position="1890"/>
    </location>
</feature>
<dbReference type="PANTHER" id="PTHR21696:SF2">
    <property type="entry name" value="PROTEIN UNC-79 HOMOLOG"/>
    <property type="match status" value="1"/>
</dbReference>
<feature type="region of interest" description="Disordered" evidence="1">
    <location>
        <begin position="670"/>
        <end position="695"/>
    </location>
</feature>
<feature type="compositionally biased region" description="Basic and acidic residues" evidence="1">
    <location>
        <begin position="806"/>
        <end position="825"/>
    </location>
</feature>
<feature type="compositionally biased region" description="Basic and acidic residues" evidence="1">
    <location>
        <begin position="1874"/>
        <end position="1883"/>
    </location>
</feature>
<feature type="compositionally biased region" description="Basic and acidic residues" evidence="1">
    <location>
        <begin position="1810"/>
        <end position="1819"/>
    </location>
</feature>
<feature type="compositionally biased region" description="Basic and acidic residues" evidence="1">
    <location>
        <begin position="885"/>
        <end position="901"/>
    </location>
</feature>
<dbReference type="InterPro" id="IPR016024">
    <property type="entry name" value="ARM-type_fold"/>
</dbReference>
<dbReference type="Pfam" id="PF14776">
    <property type="entry name" value="UNC-79"/>
    <property type="match status" value="1"/>
</dbReference>
<feature type="compositionally biased region" description="Polar residues" evidence="1">
    <location>
        <begin position="870"/>
        <end position="882"/>
    </location>
</feature>
<feature type="region of interest" description="Disordered" evidence="1">
    <location>
        <begin position="788"/>
        <end position="827"/>
    </location>
</feature>
<reference evidence="2" key="1">
    <citation type="submission" date="2021-05" db="EMBL/GenBank/DDBJ databases">
        <authorList>
            <person name="Alioto T."/>
            <person name="Alioto T."/>
            <person name="Gomez Garrido J."/>
        </authorList>
    </citation>
    <scope>NUCLEOTIDE SEQUENCE</scope>
</reference>
<name>A0A8D8PYC8_9HEMI</name>
<dbReference type="EMBL" id="HBUF01361654">
    <property type="protein sequence ID" value="CAG6721133.1"/>
    <property type="molecule type" value="Transcribed_RNA"/>
</dbReference>
<dbReference type="SUPFAM" id="SSF48371">
    <property type="entry name" value="ARM repeat"/>
    <property type="match status" value="1"/>
</dbReference>
<protein>
    <submittedName>
        <fullName evidence="2">Protein unc-79 homolog</fullName>
    </submittedName>
</protein>
<dbReference type="PANTHER" id="PTHR21696">
    <property type="entry name" value="PROTEIN UNC-79 HOMOLOG"/>
    <property type="match status" value="1"/>
</dbReference>
<feature type="region of interest" description="Disordered" evidence="1">
    <location>
        <begin position="1463"/>
        <end position="1505"/>
    </location>
</feature>
<evidence type="ECO:0000313" key="2">
    <source>
        <dbReference type="EMBL" id="CAG6619777.1"/>
    </source>
</evidence>
<accession>A0A8D8PYC8</accession>
<feature type="region of interest" description="Disordered" evidence="1">
    <location>
        <begin position="1553"/>
        <end position="1599"/>
    </location>
</feature>
<proteinExistence type="predicted"/>
<dbReference type="InterPro" id="IPR024855">
    <property type="entry name" value="UNC79"/>
</dbReference>
<evidence type="ECO:0000256" key="1">
    <source>
        <dbReference type="SAM" id="MobiDB-lite"/>
    </source>
</evidence>